<dbReference type="SUPFAM" id="SSF51306">
    <property type="entry name" value="LexA/Signal peptidase"/>
    <property type="match status" value="1"/>
</dbReference>
<organism evidence="7 8">
    <name type="scientific">Goekera deserti</name>
    <dbReference type="NCBI Taxonomy" id="2497753"/>
    <lineage>
        <taxon>Bacteria</taxon>
        <taxon>Bacillati</taxon>
        <taxon>Actinomycetota</taxon>
        <taxon>Actinomycetes</taxon>
        <taxon>Geodermatophilales</taxon>
        <taxon>Geodermatophilaceae</taxon>
        <taxon>Goekera</taxon>
    </lineage>
</organism>
<protein>
    <recommendedName>
        <fullName evidence="5">Signal peptidase I</fullName>
        <ecNumber evidence="5">3.4.21.89</ecNumber>
    </recommendedName>
</protein>
<keyword evidence="7" id="KW-0378">Hydrolase</keyword>
<proteinExistence type="predicted"/>
<reference evidence="7 8" key="1">
    <citation type="submission" date="2020-02" db="EMBL/GenBank/DDBJ databases">
        <title>The whole genome sequence of CPCC 205119.</title>
        <authorList>
            <person name="Jiang Z."/>
        </authorList>
    </citation>
    <scope>NUCLEOTIDE SEQUENCE [LARGE SCALE GENOMIC DNA]</scope>
    <source>
        <strain evidence="7 8">CPCC 205119</strain>
    </source>
</reference>
<keyword evidence="8" id="KW-1185">Reference proteome</keyword>
<evidence type="ECO:0000256" key="3">
    <source>
        <dbReference type="ARBA" id="ARBA00022989"/>
    </source>
</evidence>
<name>A0A7K3WG40_9ACTN</name>
<evidence type="ECO:0000256" key="1">
    <source>
        <dbReference type="ARBA" id="ARBA00004370"/>
    </source>
</evidence>
<feature type="transmembrane region" description="Helical" evidence="6">
    <location>
        <begin position="28"/>
        <end position="50"/>
    </location>
</feature>
<dbReference type="InterPro" id="IPR001733">
    <property type="entry name" value="Peptidase_S26B"/>
</dbReference>
<keyword evidence="3 6" id="KW-1133">Transmembrane helix</keyword>
<dbReference type="GO" id="GO:0016020">
    <property type="term" value="C:membrane"/>
    <property type="evidence" value="ECO:0007669"/>
    <property type="project" value="UniProtKB-SubCell"/>
</dbReference>
<keyword evidence="4 6" id="KW-0472">Membrane</keyword>
<dbReference type="EMBL" id="JAAGWK010000012">
    <property type="protein sequence ID" value="NEL54463.1"/>
    <property type="molecule type" value="Genomic_DNA"/>
</dbReference>
<dbReference type="NCBIfam" id="TIGR02228">
    <property type="entry name" value="sigpep_I_arch"/>
    <property type="match status" value="1"/>
</dbReference>
<dbReference type="RefSeq" id="WP_162392286.1">
    <property type="nucleotide sequence ID" value="NZ_JAABOZ010000001.1"/>
</dbReference>
<gene>
    <name evidence="7" type="ORF">G1H19_10670</name>
</gene>
<dbReference type="Proteomes" id="UP000470470">
    <property type="component" value="Unassembled WGS sequence"/>
</dbReference>
<evidence type="ECO:0000256" key="5">
    <source>
        <dbReference type="NCBIfam" id="TIGR02228"/>
    </source>
</evidence>
<dbReference type="GO" id="GO:0006465">
    <property type="term" value="P:signal peptide processing"/>
    <property type="evidence" value="ECO:0007669"/>
    <property type="project" value="UniProtKB-UniRule"/>
</dbReference>
<feature type="transmembrane region" description="Helical" evidence="6">
    <location>
        <begin position="152"/>
        <end position="175"/>
    </location>
</feature>
<evidence type="ECO:0000256" key="4">
    <source>
        <dbReference type="ARBA" id="ARBA00023136"/>
    </source>
</evidence>
<evidence type="ECO:0000256" key="2">
    <source>
        <dbReference type="ARBA" id="ARBA00022692"/>
    </source>
</evidence>
<dbReference type="GO" id="GO:0004252">
    <property type="term" value="F:serine-type endopeptidase activity"/>
    <property type="evidence" value="ECO:0007669"/>
    <property type="project" value="UniProtKB-UniRule"/>
</dbReference>
<comment type="subcellular location">
    <subcellularLocation>
        <location evidence="1">Membrane</location>
    </subcellularLocation>
</comment>
<keyword evidence="2 6" id="KW-0812">Transmembrane</keyword>
<accession>A0A7K3WG40</accession>
<comment type="caution">
    <text evidence="7">The sequence shown here is derived from an EMBL/GenBank/DDBJ whole genome shotgun (WGS) entry which is preliminary data.</text>
</comment>
<dbReference type="EC" id="3.4.21.89" evidence="5"/>
<evidence type="ECO:0000256" key="6">
    <source>
        <dbReference type="SAM" id="Phobius"/>
    </source>
</evidence>
<dbReference type="AlphaFoldDB" id="A0A7K3WG40"/>
<dbReference type="CDD" id="cd06462">
    <property type="entry name" value="Peptidase_S24_S26"/>
    <property type="match status" value="1"/>
</dbReference>
<dbReference type="InterPro" id="IPR036286">
    <property type="entry name" value="LexA/Signal_pep-like_sf"/>
</dbReference>
<dbReference type="GO" id="GO:0009003">
    <property type="term" value="F:signal peptidase activity"/>
    <property type="evidence" value="ECO:0007669"/>
    <property type="project" value="UniProtKB-EC"/>
</dbReference>
<evidence type="ECO:0000313" key="7">
    <source>
        <dbReference type="EMBL" id="NEL54463.1"/>
    </source>
</evidence>
<evidence type="ECO:0000313" key="8">
    <source>
        <dbReference type="Proteomes" id="UP000470470"/>
    </source>
</evidence>
<sequence length="194" mass="19291">MSTTLLPPADAPSPAAPGHRRMRVVRRVVAGLLGLVLLGVTGLALGIALYPRVTGGSALTVLSGSMAPGIPVGALVLTRAVDPSTVVVGDVVTYQRATGVLVTHRVVAVDGTGATLSFTTRGDANADADADPVPAGDVRGVLWSAVPGLGRFAVLAHSPTGAGVLVLLACAVLAVSPGRQLPRPADELPGPVAP</sequence>